<reference evidence="2 3" key="1">
    <citation type="journal article" date="2018" name="BMC Genomics">
        <title>Comparative genome analyses reveal sequence features reflecting distinct modes of host-adaptation between dicot and monocot powdery mildew.</title>
        <authorList>
            <person name="Wu Y."/>
            <person name="Ma X."/>
            <person name="Pan Z."/>
            <person name="Kale S.D."/>
            <person name="Song Y."/>
            <person name="King H."/>
            <person name="Zhang Q."/>
            <person name="Presley C."/>
            <person name="Deng X."/>
            <person name="Wei C.I."/>
            <person name="Xiao S."/>
        </authorList>
    </citation>
    <scope>NUCLEOTIDE SEQUENCE [LARGE SCALE GENOMIC DNA]</scope>
    <source>
        <strain evidence="2">UMSG2</strain>
    </source>
</reference>
<evidence type="ECO:0000313" key="3">
    <source>
        <dbReference type="Proteomes" id="UP000286134"/>
    </source>
</evidence>
<evidence type="ECO:0000256" key="1">
    <source>
        <dbReference type="SAM" id="MobiDB-lite"/>
    </source>
</evidence>
<evidence type="ECO:0000313" key="2">
    <source>
        <dbReference type="EMBL" id="RKF65135.1"/>
    </source>
</evidence>
<sequence length="79" mass="8813">MLADQVKPGTDDVNMESGVASDSSSNSSPAELSEIRRLINSRNIEPLFPKHHPKFAESKVVNKVAKIEWEERKMSLGFT</sequence>
<gene>
    <name evidence="2" type="ORF">OnM2_012023</name>
</gene>
<accession>A0A420I655</accession>
<dbReference type="Proteomes" id="UP000286134">
    <property type="component" value="Unassembled WGS sequence"/>
</dbReference>
<keyword evidence="3" id="KW-1185">Reference proteome</keyword>
<dbReference type="AlphaFoldDB" id="A0A420I655"/>
<comment type="caution">
    <text evidence="2">The sequence shown here is derived from an EMBL/GenBank/DDBJ whole genome shotgun (WGS) entry which is preliminary data.</text>
</comment>
<feature type="compositionally biased region" description="Low complexity" evidence="1">
    <location>
        <begin position="16"/>
        <end position="32"/>
    </location>
</feature>
<proteinExistence type="predicted"/>
<protein>
    <submittedName>
        <fullName evidence="2">Uncharacterized protein</fullName>
    </submittedName>
</protein>
<name>A0A420I655_9PEZI</name>
<feature type="region of interest" description="Disordered" evidence="1">
    <location>
        <begin position="1"/>
        <end position="33"/>
    </location>
</feature>
<organism evidence="2 3">
    <name type="scientific">Erysiphe neolycopersici</name>
    <dbReference type="NCBI Taxonomy" id="212602"/>
    <lineage>
        <taxon>Eukaryota</taxon>
        <taxon>Fungi</taxon>
        <taxon>Dikarya</taxon>
        <taxon>Ascomycota</taxon>
        <taxon>Pezizomycotina</taxon>
        <taxon>Leotiomycetes</taxon>
        <taxon>Erysiphales</taxon>
        <taxon>Erysiphaceae</taxon>
        <taxon>Erysiphe</taxon>
    </lineage>
</organism>
<dbReference type="EMBL" id="MCFK01001250">
    <property type="protein sequence ID" value="RKF65135.1"/>
    <property type="molecule type" value="Genomic_DNA"/>
</dbReference>